<feature type="region of interest" description="Disordered" evidence="6">
    <location>
        <begin position="591"/>
        <end position="613"/>
    </location>
</feature>
<feature type="region of interest" description="Disordered" evidence="6">
    <location>
        <begin position="38"/>
        <end position="62"/>
    </location>
</feature>
<dbReference type="PROSITE" id="PS01360">
    <property type="entry name" value="ZF_MYND_1"/>
    <property type="match status" value="2"/>
</dbReference>
<dbReference type="Pfam" id="PF08238">
    <property type="entry name" value="Sel1"/>
    <property type="match status" value="5"/>
</dbReference>
<dbReference type="Gene3D" id="6.10.140.2220">
    <property type="match status" value="1"/>
</dbReference>
<keyword evidence="3" id="KW-0862">Zinc</keyword>
<dbReference type="InterPro" id="IPR006597">
    <property type="entry name" value="Sel1-like"/>
</dbReference>
<keyword evidence="1" id="KW-0479">Metal-binding</keyword>
<proteinExistence type="predicted"/>
<dbReference type="InterPro" id="IPR011990">
    <property type="entry name" value="TPR-like_helical_dom_sf"/>
</dbReference>
<dbReference type="PANTHER" id="PTHR45011:SF1">
    <property type="entry name" value="DAP3-BINDING CELL DEATH ENHANCER 1"/>
    <property type="match status" value="1"/>
</dbReference>
<feature type="region of interest" description="Disordered" evidence="6">
    <location>
        <begin position="456"/>
        <end position="542"/>
    </location>
</feature>
<feature type="coiled-coil region" evidence="5">
    <location>
        <begin position="352"/>
        <end position="383"/>
    </location>
</feature>
<gene>
    <name evidence="8" type="ORF">THAOC_04367</name>
</gene>
<evidence type="ECO:0000256" key="5">
    <source>
        <dbReference type="SAM" id="Coils"/>
    </source>
</evidence>
<evidence type="ECO:0000313" key="8">
    <source>
        <dbReference type="EMBL" id="EJK73983.1"/>
    </source>
</evidence>
<protein>
    <recommendedName>
        <fullName evidence="7">MYND-type domain-containing protein</fullName>
    </recommendedName>
</protein>
<dbReference type="SUPFAM" id="SSF144232">
    <property type="entry name" value="HIT/MYND zinc finger-like"/>
    <property type="match status" value="2"/>
</dbReference>
<name>K0T5D1_THAOC</name>
<dbReference type="SUPFAM" id="SSF81901">
    <property type="entry name" value="HCP-like"/>
    <property type="match status" value="2"/>
</dbReference>
<dbReference type="AlphaFoldDB" id="K0T5D1"/>
<dbReference type="SMART" id="SM00671">
    <property type="entry name" value="SEL1"/>
    <property type="match status" value="6"/>
</dbReference>
<comment type="caution">
    <text evidence="8">The sequence shown here is derived from an EMBL/GenBank/DDBJ whole genome shotgun (WGS) entry which is preliminary data.</text>
</comment>
<evidence type="ECO:0000256" key="4">
    <source>
        <dbReference type="PROSITE-ProRule" id="PRU00134"/>
    </source>
</evidence>
<sequence length="922" mass="100842">VRSDQWTTRWTTKSPIGFNFNERLNYDVRGRSRASRVASLRRVQTGQAGSRSGFAPCQVDQKPEGAHGHRSIARASCIFILKMSCVPVADDGIETCANCGTIASDTVKLKKCTACQLVKYCGVDCQRAHRKQHKKACKQRAAELKDEQLYGQGLDRPEGDFCPICTLPIPLPMDDHSSFESCCVTRVCDGCTLAAQKRGMFDCAFCRTPSPANDADKLAMIQARVAKKDPEGIYQLGGKHYHGGLGLQKDLQKAVELWTEAAELGSIKALFNLGISYENGDGVEQDKAKAVEFYKKAAMQGHVESRHNLGCHEGQKGNYNRAVRHLLISAKMGDNDSVETIKKMFTDGLATKEQYAQALKGYQDAVEEMKSHYRDEAKRLRNDAATDDRTTGLLATGDPMTYLESYCNEAPLSAQFHLRPGRLGIGRGIFLRDPLLGLCKFEGTLDLRVELQADGGSVRSSRCHARDPHGGEASPREKSGVPSRDSAVLSNSPSLLDAAVGGPPSSGEDGAPVRRPAPSLARGTPILPGLAPSRRTEGRGQRLTTPSLLLIVAFSARMGLQPRLKLATSLPGGRWARGKARGVEWRRRAVSASAVRQGRPGPSPVPSPSPNEVNEVSDRFRLRYHESEGPRRQAECACRLAWQAVPRPGPCQIDQQPEGANEAPTPASMMSCQPVDRKSETGEACAKCGEHGSDTVKLKNCTACRLVKYCGVDCQRAHRKQHKKACKQRAAELKDEQLYANDAGILAMVRARVAKKDPVAINDLGEKYFFGKLGLQKDMSRAIVLWTEAAELGSVKALFNLGVSYNTGEGVQQDTIKAVEFYEKAAMQGSAGARHNLGCCEVRMGNSDRAVRHFLISAKMGHKDSVETIKRAFMAGFATKEQFTEALKGYQDAVEEMKSHDRDEAKRVYETVKIAVETGMKP</sequence>
<evidence type="ECO:0000313" key="9">
    <source>
        <dbReference type="Proteomes" id="UP000266841"/>
    </source>
</evidence>
<dbReference type="GO" id="GO:0008270">
    <property type="term" value="F:zinc ion binding"/>
    <property type="evidence" value="ECO:0007669"/>
    <property type="project" value="UniProtKB-KW"/>
</dbReference>
<feature type="non-terminal residue" evidence="8">
    <location>
        <position position="1"/>
    </location>
</feature>
<feature type="compositionally biased region" description="Basic and acidic residues" evidence="6">
    <location>
        <begin position="464"/>
        <end position="479"/>
    </location>
</feature>
<keyword evidence="2 4" id="KW-0863">Zinc-finger</keyword>
<dbReference type="PROSITE" id="PS50865">
    <property type="entry name" value="ZF_MYND_2"/>
    <property type="match status" value="2"/>
</dbReference>
<dbReference type="eggNOG" id="KOG1550">
    <property type="taxonomic scope" value="Eukaryota"/>
</dbReference>
<evidence type="ECO:0000256" key="2">
    <source>
        <dbReference type="ARBA" id="ARBA00022771"/>
    </source>
</evidence>
<feature type="domain" description="MYND-type" evidence="7">
    <location>
        <begin position="685"/>
        <end position="726"/>
    </location>
</feature>
<dbReference type="Gene3D" id="1.25.40.10">
    <property type="entry name" value="Tetratricopeptide repeat domain"/>
    <property type="match status" value="2"/>
</dbReference>
<feature type="domain" description="MYND-type" evidence="7">
    <location>
        <begin position="96"/>
        <end position="137"/>
    </location>
</feature>
<accession>K0T5D1</accession>
<keyword evidence="9" id="KW-1185">Reference proteome</keyword>
<evidence type="ECO:0000259" key="7">
    <source>
        <dbReference type="PROSITE" id="PS50865"/>
    </source>
</evidence>
<dbReference type="InterPro" id="IPR002893">
    <property type="entry name" value="Znf_MYND"/>
</dbReference>
<dbReference type="Proteomes" id="UP000266841">
    <property type="component" value="Unassembled WGS sequence"/>
</dbReference>
<organism evidence="8 9">
    <name type="scientific">Thalassiosira oceanica</name>
    <name type="common">Marine diatom</name>
    <dbReference type="NCBI Taxonomy" id="159749"/>
    <lineage>
        <taxon>Eukaryota</taxon>
        <taxon>Sar</taxon>
        <taxon>Stramenopiles</taxon>
        <taxon>Ochrophyta</taxon>
        <taxon>Bacillariophyta</taxon>
        <taxon>Coscinodiscophyceae</taxon>
        <taxon>Thalassiosirophycidae</taxon>
        <taxon>Thalassiosirales</taxon>
        <taxon>Thalassiosiraceae</taxon>
        <taxon>Thalassiosira</taxon>
    </lineage>
</organism>
<keyword evidence="5" id="KW-0175">Coiled coil</keyword>
<dbReference type="OrthoDB" id="193263at2759"/>
<dbReference type="PANTHER" id="PTHR45011">
    <property type="entry name" value="DAP3-BINDING CELL DEATH ENHANCER 1"/>
    <property type="match status" value="1"/>
</dbReference>
<evidence type="ECO:0000256" key="1">
    <source>
        <dbReference type="ARBA" id="ARBA00022723"/>
    </source>
</evidence>
<evidence type="ECO:0000256" key="6">
    <source>
        <dbReference type="SAM" id="MobiDB-lite"/>
    </source>
</evidence>
<dbReference type="Pfam" id="PF01753">
    <property type="entry name" value="zf-MYND"/>
    <property type="match status" value="2"/>
</dbReference>
<reference evidence="8 9" key="1">
    <citation type="journal article" date="2012" name="Genome Biol.">
        <title>Genome and low-iron response of an oceanic diatom adapted to chronic iron limitation.</title>
        <authorList>
            <person name="Lommer M."/>
            <person name="Specht M."/>
            <person name="Roy A.S."/>
            <person name="Kraemer L."/>
            <person name="Andreson R."/>
            <person name="Gutowska M.A."/>
            <person name="Wolf J."/>
            <person name="Bergner S.V."/>
            <person name="Schilhabel M.B."/>
            <person name="Klostermeier U.C."/>
            <person name="Beiko R.G."/>
            <person name="Rosenstiel P."/>
            <person name="Hippler M."/>
            <person name="Laroche J."/>
        </authorList>
    </citation>
    <scope>NUCLEOTIDE SEQUENCE [LARGE SCALE GENOMIC DNA]</scope>
    <source>
        <strain evidence="8 9">CCMP1005</strain>
    </source>
</reference>
<evidence type="ECO:0000256" key="3">
    <source>
        <dbReference type="ARBA" id="ARBA00022833"/>
    </source>
</evidence>
<dbReference type="InterPro" id="IPR052748">
    <property type="entry name" value="ISR_Activator"/>
</dbReference>
<dbReference type="EMBL" id="AGNL01004049">
    <property type="protein sequence ID" value="EJK73983.1"/>
    <property type="molecule type" value="Genomic_DNA"/>
</dbReference>